<protein>
    <submittedName>
        <fullName evidence="2">Uncharacterized protein</fullName>
    </submittedName>
</protein>
<gene>
    <name evidence="2" type="ORF">SCP_0115100</name>
</gene>
<keyword evidence="3" id="KW-1185">Reference proteome</keyword>
<name>A0A401G8X9_9APHY</name>
<evidence type="ECO:0000313" key="2">
    <source>
        <dbReference type="EMBL" id="GBE78621.1"/>
    </source>
</evidence>
<proteinExistence type="predicted"/>
<keyword evidence="1" id="KW-0732">Signal</keyword>
<dbReference type="RefSeq" id="XP_027609534.1">
    <property type="nucleotide sequence ID" value="XM_027753733.1"/>
</dbReference>
<comment type="caution">
    <text evidence="2">The sequence shown here is derived from an EMBL/GenBank/DDBJ whole genome shotgun (WGS) entry which is preliminary data.</text>
</comment>
<reference evidence="2 3" key="1">
    <citation type="journal article" date="2018" name="Sci. Rep.">
        <title>Genome sequence of the cauliflower mushroom Sparassis crispa (Hanabiratake) and its association with beneficial usage.</title>
        <authorList>
            <person name="Kiyama R."/>
            <person name="Furutani Y."/>
            <person name="Kawaguchi K."/>
            <person name="Nakanishi T."/>
        </authorList>
    </citation>
    <scope>NUCLEOTIDE SEQUENCE [LARGE SCALE GENOMIC DNA]</scope>
</reference>
<sequence length="212" mass="23161">MLALIFLIPLCVSIAAAAAIKRQDGVICETVHIGAIRIFSNDQAARYLPDDGANVTFFTPEPSEPPFLIEGGNTALYEFQECTSSFMGYPGVVVNGTTIVTYGHIVPLGYGGCLTTNLPTLVNPDGNYYTILNETCSTSDDDSQLLQYWSLTYGDRLMRINFVGRTADGTTYNTSALAEMLPQLDFLSNEQAVTIAAYTEPSFILYSLRFTD</sequence>
<dbReference type="InParanoid" id="A0A401G8X9"/>
<evidence type="ECO:0000256" key="1">
    <source>
        <dbReference type="SAM" id="SignalP"/>
    </source>
</evidence>
<dbReference type="GeneID" id="38775538"/>
<dbReference type="Proteomes" id="UP000287166">
    <property type="component" value="Unassembled WGS sequence"/>
</dbReference>
<feature type="chain" id="PRO_5019214529" evidence="1">
    <location>
        <begin position="18"/>
        <end position="212"/>
    </location>
</feature>
<evidence type="ECO:0000313" key="3">
    <source>
        <dbReference type="Proteomes" id="UP000287166"/>
    </source>
</evidence>
<organism evidence="2 3">
    <name type="scientific">Sparassis crispa</name>
    <dbReference type="NCBI Taxonomy" id="139825"/>
    <lineage>
        <taxon>Eukaryota</taxon>
        <taxon>Fungi</taxon>
        <taxon>Dikarya</taxon>
        <taxon>Basidiomycota</taxon>
        <taxon>Agaricomycotina</taxon>
        <taxon>Agaricomycetes</taxon>
        <taxon>Polyporales</taxon>
        <taxon>Sparassidaceae</taxon>
        <taxon>Sparassis</taxon>
    </lineage>
</organism>
<accession>A0A401G8X9</accession>
<dbReference type="OrthoDB" id="3349148at2759"/>
<dbReference type="AlphaFoldDB" id="A0A401G8X9"/>
<dbReference type="EMBL" id="BFAD01000001">
    <property type="protein sequence ID" value="GBE78621.1"/>
    <property type="molecule type" value="Genomic_DNA"/>
</dbReference>
<feature type="signal peptide" evidence="1">
    <location>
        <begin position="1"/>
        <end position="17"/>
    </location>
</feature>